<evidence type="ECO:0000256" key="1">
    <source>
        <dbReference type="ARBA" id="ARBA00022741"/>
    </source>
</evidence>
<dbReference type="Gene3D" id="1.10.1580.10">
    <property type="match status" value="1"/>
</dbReference>
<feature type="binding site" evidence="3">
    <location>
        <position position="186"/>
    </location>
    <ligand>
        <name>GTP</name>
        <dbReference type="ChEBI" id="CHEBI:37565"/>
    </ligand>
</feature>
<organism evidence="5 6">
    <name type="scientific">Babjeviella inositovora NRRL Y-12698</name>
    <dbReference type="NCBI Taxonomy" id="984486"/>
    <lineage>
        <taxon>Eukaryota</taxon>
        <taxon>Fungi</taxon>
        <taxon>Dikarya</taxon>
        <taxon>Ascomycota</taxon>
        <taxon>Saccharomycotina</taxon>
        <taxon>Pichiomycetes</taxon>
        <taxon>Serinales incertae sedis</taxon>
        <taxon>Babjeviella</taxon>
    </lineage>
</organism>
<feature type="domain" description="G" evidence="4">
    <location>
        <begin position="125"/>
        <end position="236"/>
    </location>
</feature>
<name>A0A1E3QVT5_9ASCO</name>
<evidence type="ECO:0000256" key="3">
    <source>
        <dbReference type="PIRSR" id="PIRSR006230-1"/>
    </source>
</evidence>
<dbReference type="Proteomes" id="UP000094336">
    <property type="component" value="Unassembled WGS sequence"/>
</dbReference>
<dbReference type="Gene3D" id="3.40.50.300">
    <property type="entry name" value="P-loop containing nucleotide triphosphate hydrolases"/>
    <property type="match status" value="1"/>
</dbReference>
<dbReference type="SUPFAM" id="SSF52540">
    <property type="entry name" value="P-loop containing nucleoside triphosphate hydrolases"/>
    <property type="match status" value="1"/>
</dbReference>
<dbReference type="STRING" id="984486.A0A1E3QVT5"/>
<feature type="non-terminal residue" evidence="5">
    <location>
        <position position="302"/>
    </location>
</feature>
<evidence type="ECO:0000256" key="2">
    <source>
        <dbReference type="ARBA" id="ARBA00023134"/>
    </source>
</evidence>
<dbReference type="PIRSF" id="PIRSF006230">
    <property type="entry name" value="MG442"/>
    <property type="match status" value="1"/>
</dbReference>
<feature type="binding site" evidence="3">
    <location>
        <begin position="132"/>
        <end position="137"/>
    </location>
    <ligand>
        <name>GTP</name>
        <dbReference type="ChEBI" id="CHEBI:37565"/>
    </ligand>
</feature>
<dbReference type="InterPro" id="IPR006073">
    <property type="entry name" value="GTP-bd"/>
</dbReference>
<accession>A0A1E3QVT5</accession>
<dbReference type="GO" id="GO:0032543">
    <property type="term" value="P:mitochondrial translation"/>
    <property type="evidence" value="ECO:0007669"/>
    <property type="project" value="TreeGrafter"/>
</dbReference>
<dbReference type="GeneID" id="30149106"/>
<dbReference type="AlphaFoldDB" id="A0A1E3QVT5"/>
<dbReference type="PANTHER" id="PTHR45782:SF4">
    <property type="entry name" value="MITOCHONDRIAL RIBOSOME-ASSOCIATED GTPASE 1"/>
    <property type="match status" value="1"/>
</dbReference>
<dbReference type="EMBL" id="KV454428">
    <property type="protein sequence ID" value="ODQ81077.1"/>
    <property type="molecule type" value="Genomic_DNA"/>
</dbReference>
<dbReference type="RefSeq" id="XP_018986405.1">
    <property type="nucleotide sequence ID" value="XM_019131253.1"/>
</dbReference>
<gene>
    <name evidence="5" type="ORF">BABINDRAFT_20816</name>
</gene>
<dbReference type="InterPro" id="IPR016478">
    <property type="entry name" value="GTPase_MTG1"/>
</dbReference>
<dbReference type="OrthoDB" id="269151at2759"/>
<dbReference type="PANTHER" id="PTHR45782">
    <property type="entry name" value="MITOCHONDRIAL RIBOSOME-ASSOCIATED GTPASE 1"/>
    <property type="match status" value="1"/>
</dbReference>
<feature type="non-terminal residue" evidence="5">
    <location>
        <position position="1"/>
    </location>
</feature>
<dbReference type="Pfam" id="PF01926">
    <property type="entry name" value="MMR_HSR1"/>
    <property type="match status" value="1"/>
</dbReference>
<keyword evidence="2 3" id="KW-0342">GTP-binding</keyword>
<dbReference type="GO" id="GO:0003924">
    <property type="term" value="F:GTPase activity"/>
    <property type="evidence" value="ECO:0007669"/>
    <property type="project" value="TreeGrafter"/>
</dbReference>
<dbReference type="InterPro" id="IPR023179">
    <property type="entry name" value="GTP-bd_ortho_bundle_sf"/>
</dbReference>
<evidence type="ECO:0000313" key="6">
    <source>
        <dbReference type="Proteomes" id="UP000094336"/>
    </source>
</evidence>
<dbReference type="CDD" id="cd01856">
    <property type="entry name" value="YlqF"/>
    <property type="match status" value="1"/>
</dbReference>
<proteinExistence type="predicted"/>
<keyword evidence="1 3" id="KW-0547">Nucleotide-binding</keyword>
<evidence type="ECO:0000259" key="4">
    <source>
        <dbReference type="Pfam" id="PF01926"/>
    </source>
</evidence>
<reference evidence="6" key="1">
    <citation type="submission" date="2016-05" db="EMBL/GenBank/DDBJ databases">
        <title>Comparative genomics of biotechnologically important yeasts.</title>
        <authorList>
            <consortium name="DOE Joint Genome Institute"/>
            <person name="Riley R."/>
            <person name="Haridas S."/>
            <person name="Wolfe K.H."/>
            <person name="Lopes M.R."/>
            <person name="Hittinger C.T."/>
            <person name="Goker M."/>
            <person name="Salamov A."/>
            <person name="Wisecaver J."/>
            <person name="Long T.M."/>
            <person name="Aerts A.L."/>
            <person name="Barry K."/>
            <person name="Choi C."/>
            <person name="Clum A."/>
            <person name="Coughlan A.Y."/>
            <person name="Deshpande S."/>
            <person name="Douglass A.P."/>
            <person name="Hanson S.J."/>
            <person name="Klenk H.-P."/>
            <person name="Labutti K."/>
            <person name="Lapidus A."/>
            <person name="Lindquist E."/>
            <person name="Lipzen A."/>
            <person name="Meier-Kolthoff J.P."/>
            <person name="Ohm R.A."/>
            <person name="Otillar R.P."/>
            <person name="Pangilinan J."/>
            <person name="Peng Y."/>
            <person name="Rokas A."/>
            <person name="Rosa C.A."/>
            <person name="Scheuner C."/>
            <person name="Sibirny A.A."/>
            <person name="Slot J.C."/>
            <person name="Stielow J.B."/>
            <person name="Sun H."/>
            <person name="Kurtzman C.P."/>
            <person name="Blackwell M."/>
            <person name="Grigoriev I.V."/>
            <person name="Jeffries T.W."/>
        </authorList>
    </citation>
    <scope>NUCLEOTIDE SEQUENCE [LARGE SCALE GENOMIC DNA]</scope>
    <source>
        <strain evidence="6">NRRL Y-12698</strain>
    </source>
</reference>
<dbReference type="InterPro" id="IPR027417">
    <property type="entry name" value="P-loop_NTPase"/>
</dbReference>
<protein>
    <recommendedName>
        <fullName evidence="4">G domain-containing protein</fullName>
    </recommendedName>
</protein>
<dbReference type="GO" id="GO:0005739">
    <property type="term" value="C:mitochondrion"/>
    <property type="evidence" value="ECO:0007669"/>
    <property type="project" value="TreeGrafter"/>
</dbReference>
<dbReference type="GO" id="GO:0005525">
    <property type="term" value="F:GTP binding"/>
    <property type="evidence" value="ECO:0007669"/>
    <property type="project" value="UniProtKB-KW"/>
</dbReference>
<evidence type="ECO:0000313" key="5">
    <source>
        <dbReference type="EMBL" id="ODQ81077.1"/>
    </source>
</evidence>
<keyword evidence="6" id="KW-1185">Reference proteome</keyword>
<sequence>FIPRMSFPKYRMVLTDFKGHHVKALKRISELAPQIDLVFELRDSRAPISSRNVLFDRSLQNKDKIVLYSKNDLSGIDKKLLDVWHKGEKYMYIDCRNQNAAKKVILEAIKFYEGMFPRPPLGLRCMITGMPNVGKSTLVNGLRTAGCGPAKRKVARTGGQPGVTRATSEIIRIHSNPDILLYDTPGVFLPQAPDEETMIVLSLIGSVSPSVIDQVVKADYLLYLLNRQDDTGKAYKQYLPHPTNNIDELLEAIAKQKMMYNKATKKYDTTGAAVYWLERWLQGKESKSIFDVTAIVALQALK</sequence>